<dbReference type="Proteomes" id="UP000321393">
    <property type="component" value="Unassembled WGS sequence"/>
</dbReference>
<sequence>MPNCPTSSQNTKCFHHVLCNLFSHGHNPLSYSISLLANHNPLPYSVCLYRSQNIRLRLALDGFSLFSHMSTLYSLCSVVLIPYNLLPWRHMKELNFFMSLLIPGPRSPSRKIDVYLQPLIEELEELWNSSVRTYESLIDQFFQFTKPTTDKLIFQSNFILFLHHFSSKLSEYFKERVKEEEEEFRGLRLKKMKKFMQSQTLQNLGATINLWFVLIGLSYPEGTMRPRGNRPSLQTGKLDKTVIFQLSTLSVLRDNDAVLILFKMFPTFQVEIELPMPDTLPTFAESFESNSSTWLELYFESVHVEMFCYLTNQVMSGLHLVFNISVGPTGSLEETMSVASRRLLG</sequence>
<accession>A0A5A7UGD0</accession>
<organism evidence="1 2">
    <name type="scientific">Cucumis melo var. makuwa</name>
    <name type="common">Oriental melon</name>
    <dbReference type="NCBI Taxonomy" id="1194695"/>
    <lineage>
        <taxon>Eukaryota</taxon>
        <taxon>Viridiplantae</taxon>
        <taxon>Streptophyta</taxon>
        <taxon>Embryophyta</taxon>
        <taxon>Tracheophyta</taxon>
        <taxon>Spermatophyta</taxon>
        <taxon>Magnoliopsida</taxon>
        <taxon>eudicotyledons</taxon>
        <taxon>Gunneridae</taxon>
        <taxon>Pentapetalae</taxon>
        <taxon>rosids</taxon>
        <taxon>fabids</taxon>
        <taxon>Cucurbitales</taxon>
        <taxon>Cucurbitaceae</taxon>
        <taxon>Benincaseae</taxon>
        <taxon>Cucumis</taxon>
    </lineage>
</organism>
<dbReference type="AlphaFoldDB" id="A0A5A7UGD0"/>
<name>A0A5A7UGD0_CUCMM</name>
<gene>
    <name evidence="1" type="ORF">E6C27_scaffold102G00750</name>
</gene>
<dbReference type="InterPro" id="IPR004242">
    <property type="entry name" value="Transposase_21"/>
</dbReference>
<evidence type="ECO:0000313" key="2">
    <source>
        <dbReference type="Proteomes" id="UP000321393"/>
    </source>
</evidence>
<dbReference type="EMBL" id="SSTE01009593">
    <property type="protein sequence ID" value="KAA0053276.1"/>
    <property type="molecule type" value="Genomic_DNA"/>
</dbReference>
<dbReference type="Pfam" id="PF02992">
    <property type="entry name" value="Transposase_21"/>
    <property type="match status" value="1"/>
</dbReference>
<proteinExistence type="predicted"/>
<comment type="caution">
    <text evidence="1">The sequence shown here is derived from an EMBL/GenBank/DDBJ whole genome shotgun (WGS) entry which is preliminary data.</text>
</comment>
<evidence type="ECO:0000313" key="1">
    <source>
        <dbReference type="EMBL" id="KAA0053276.1"/>
    </source>
</evidence>
<reference evidence="1 2" key="1">
    <citation type="submission" date="2019-08" db="EMBL/GenBank/DDBJ databases">
        <title>Draft genome sequences of two oriental melons (Cucumis melo L. var makuwa).</title>
        <authorList>
            <person name="Kwon S.-Y."/>
        </authorList>
    </citation>
    <scope>NUCLEOTIDE SEQUENCE [LARGE SCALE GENOMIC DNA]</scope>
    <source>
        <strain evidence="2">cv. SW 3</strain>
        <tissue evidence="1">Leaf</tissue>
    </source>
</reference>
<protein>
    <submittedName>
        <fullName evidence="1">Uncharacterized protein</fullName>
    </submittedName>
</protein>